<dbReference type="EMBL" id="JBBPBK010000007">
    <property type="protein sequence ID" value="KAK9282452.1"/>
    <property type="molecule type" value="Genomic_DNA"/>
</dbReference>
<sequence length="184" mass="19963">MATLMASKALLLQNPNPTFHSPRTKQPHRHYTNATTLSLLPFPKPLSLSLHKLKPYTLRQAPKSRVFASSASSPTIPNTPSTNLQNPTQFPLTESTRTISTIFALALSLSSSFINVIRQFSLKVKGICLTPAPEELATIQNLQENLVCTVGPLFFRGAEGPSERVLEHAVDSGGGGLGEVARYI</sequence>
<organism evidence="2 3">
    <name type="scientific">Liquidambar formosana</name>
    <name type="common">Formosan gum</name>
    <dbReference type="NCBI Taxonomy" id="63359"/>
    <lineage>
        <taxon>Eukaryota</taxon>
        <taxon>Viridiplantae</taxon>
        <taxon>Streptophyta</taxon>
        <taxon>Embryophyta</taxon>
        <taxon>Tracheophyta</taxon>
        <taxon>Spermatophyta</taxon>
        <taxon>Magnoliopsida</taxon>
        <taxon>eudicotyledons</taxon>
        <taxon>Gunneridae</taxon>
        <taxon>Pentapetalae</taxon>
        <taxon>Saxifragales</taxon>
        <taxon>Altingiaceae</taxon>
        <taxon>Liquidambar</taxon>
    </lineage>
</organism>
<dbReference type="Proteomes" id="UP001415857">
    <property type="component" value="Unassembled WGS sequence"/>
</dbReference>
<evidence type="ECO:0000313" key="2">
    <source>
        <dbReference type="EMBL" id="KAK9282452.1"/>
    </source>
</evidence>
<keyword evidence="3" id="KW-1185">Reference proteome</keyword>
<proteinExistence type="predicted"/>
<evidence type="ECO:0000313" key="3">
    <source>
        <dbReference type="Proteomes" id="UP001415857"/>
    </source>
</evidence>
<evidence type="ECO:0000256" key="1">
    <source>
        <dbReference type="SAM" id="MobiDB-lite"/>
    </source>
</evidence>
<feature type="region of interest" description="Disordered" evidence="1">
    <location>
        <begin position="68"/>
        <end position="89"/>
    </location>
</feature>
<name>A0AAP0RU73_LIQFO</name>
<comment type="caution">
    <text evidence="2">The sequence shown here is derived from an EMBL/GenBank/DDBJ whole genome shotgun (WGS) entry which is preliminary data.</text>
</comment>
<reference evidence="2 3" key="1">
    <citation type="journal article" date="2024" name="Plant J.">
        <title>Genome sequences and population genomics reveal climatic adaptation and genomic divergence between two closely related sweetgum species.</title>
        <authorList>
            <person name="Xu W.Q."/>
            <person name="Ren C.Q."/>
            <person name="Zhang X.Y."/>
            <person name="Comes H.P."/>
            <person name="Liu X.H."/>
            <person name="Li Y.G."/>
            <person name="Kettle C.J."/>
            <person name="Jalonen R."/>
            <person name="Gaisberger H."/>
            <person name="Ma Y.Z."/>
            <person name="Qiu Y.X."/>
        </authorList>
    </citation>
    <scope>NUCLEOTIDE SEQUENCE [LARGE SCALE GENOMIC DNA]</scope>
    <source>
        <strain evidence="2">Hangzhou</strain>
    </source>
</reference>
<gene>
    <name evidence="2" type="ORF">L1049_005370</name>
</gene>
<accession>A0AAP0RU73</accession>
<dbReference type="AlphaFoldDB" id="A0AAP0RU73"/>
<protein>
    <submittedName>
        <fullName evidence="2">Uncharacterized protein</fullName>
    </submittedName>
</protein>